<feature type="domain" description="Solute-binding protein family 5" evidence="6">
    <location>
        <begin position="80"/>
        <end position="451"/>
    </location>
</feature>
<evidence type="ECO:0000313" key="8">
    <source>
        <dbReference type="EMBL" id="QEJ97153.1"/>
    </source>
</evidence>
<protein>
    <submittedName>
        <fullName evidence="7">ABC transporter, substrate-binding protein, family 5</fullName>
    </submittedName>
    <submittedName>
        <fullName evidence="8">Peptide ABC transporter substrate-binding protein</fullName>
    </submittedName>
</protein>
<dbReference type="PIRSF" id="PIRSF002741">
    <property type="entry name" value="MppA"/>
    <property type="match status" value="1"/>
</dbReference>
<dbReference type="InterPro" id="IPR000914">
    <property type="entry name" value="SBP_5_dom"/>
</dbReference>
<dbReference type="AlphaFoldDB" id="A0A0B7GVL9"/>
<evidence type="ECO:0000256" key="2">
    <source>
        <dbReference type="ARBA" id="ARBA00005695"/>
    </source>
</evidence>
<reference evidence="8 10" key="3">
    <citation type="submission" date="2019-08" db="EMBL/GenBank/DDBJ databases">
        <authorList>
            <person name="Kuhnert P."/>
        </authorList>
    </citation>
    <scope>NUCLEOTIDE SEQUENCE [LARGE SCALE GENOMIC DNA]</scope>
    <source>
        <strain evidence="8 10">B36.5</strain>
    </source>
</reference>
<keyword evidence="3" id="KW-0813">Transport</keyword>
<feature type="signal peptide" evidence="5">
    <location>
        <begin position="1"/>
        <end position="20"/>
    </location>
</feature>
<dbReference type="GO" id="GO:1904680">
    <property type="term" value="F:peptide transmembrane transporter activity"/>
    <property type="evidence" value="ECO:0007669"/>
    <property type="project" value="TreeGrafter"/>
</dbReference>
<dbReference type="PANTHER" id="PTHR30290">
    <property type="entry name" value="PERIPLASMIC BINDING COMPONENT OF ABC TRANSPORTER"/>
    <property type="match status" value="1"/>
</dbReference>
<evidence type="ECO:0000256" key="5">
    <source>
        <dbReference type="SAM" id="SignalP"/>
    </source>
</evidence>
<accession>A0A0B7GVL9</accession>
<comment type="subcellular location">
    <subcellularLocation>
        <location evidence="1">Cell envelope</location>
    </subcellularLocation>
</comment>
<organism evidence="7 9">
    <name type="scientific">Treponema phagedenis</name>
    <dbReference type="NCBI Taxonomy" id="162"/>
    <lineage>
        <taxon>Bacteria</taxon>
        <taxon>Pseudomonadati</taxon>
        <taxon>Spirochaetota</taxon>
        <taxon>Spirochaetia</taxon>
        <taxon>Spirochaetales</taxon>
        <taxon>Treponemataceae</taxon>
        <taxon>Treponema</taxon>
    </lineage>
</organism>
<proteinExistence type="inferred from homology"/>
<dbReference type="GO" id="GO:0015833">
    <property type="term" value="P:peptide transport"/>
    <property type="evidence" value="ECO:0007669"/>
    <property type="project" value="TreeGrafter"/>
</dbReference>
<dbReference type="EMBL" id="CP042817">
    <property type="protein sequence ID" value="QEJ97153.1"/>
    <property type="molecule type" value="Genomic_DNA"/>
</dbReference>
<dbReference type="InterPro" id="IPR039424">
    <property type="entry name" value="SBP_5"/>
</dbReference>
<dbReference type="Gene3D" id="3.90.76.10">
    <property type="entry name" value="Dipeptide-binding Protein, Domain 1"/>
    <property type="match status" value="1"/>
</dbReference>
<keyword evidence="9" id="KW-1185">Reference proteome</keyword>
<dbReference type="OrthoDB" id="9801912at2"/>
<evidence type="ECO:0000256" key="4">
    <source>
        <dbReference type="ARBA" id="ARBA00022729"/>
    </source>
</evidence>
<dbReference type="Gene3D" id="3.10.105.10">
    <property type="entry name" value="Dipeptide-binding Protein, Domain 3"/>
    <property type="match status" value="1"/>
</dbReference>
<dbReference type="GeneID" id="57751988"/>
<dbReference type="InterPro" id="IPR030678">
    <property type="entry name" value="Peptide/Ni-bd"/>
</dbReference>
<evidence type="ECO:0000259" key="6">
    <source>
        <dbReference type="Pfam" id="PF00496"/>
    </source>
</evidence>
<keyword evidence="4 5" id="KW-0732">Signal</keyword>
<gene>
    <name evidence="8" type="ORF">FUT82_03570</name>
    <name evidence="7" type="ORF">TPHV1_40031</name>
</gene>
<dbReference type="EMBL" id="CDNC01000034">
    <property type="protein sequence ID" value="CEM62528.1"/>
    <property type="molecule type" value="Genomic_DNA"/>
</dbReference>
<dbReference type="GO" id="GO:0043190">
    <property type="term" value="C:ATP-binding cassette (ABC) transporter complex"/>
    <property type="evidence" value="ECO:0007669"/>
    <property type="project" value="InterPro"/>
</dbReference>
<evidence type="ECO:0000313" key="9">
    <source>
        <dbReference type="Proteomes" id="UP000042527"/>
    </source>
</evidence>
<dbReference type="Pfam" id="PF00496">
    <property type="entry name" value="SBP_bac_5"/>
    <property type="match status" value="1"/>
</dbReference>
<evidence type="ECO:0000313" key="7">
    <source>
        <dbReference type="EMBL" id="CEM62528.1"/>
    </source>
</evidence>
<dbReference type="CDD" id="cd08504">
    <property type="entry name" value="PBP2_OppA"/>
    <property type="match status" value="1"/>
</dbReference>
<name>A0A0B7GVL9_TREPH</name>
<dbReference type="Proteomes" id="UP000042527">
    <property type="component" value="Unassembled WGS sequence"/>
</dbReference>
<reference evidence="9" key="2">
    <citation type="submission" date="2015-01" db="EMBL/GenBank/DDBJ databases">
        <authorList>
            <person name="Manzoor Shahid"/>
            <person name="Zubair Saima"/>
        </authorList>
    </citation>
    <scope>NUCLEOTIDE SEQUENCE [LARGE SCALE GENOMIC DNA]</scope>
    <source>
        <strain evidence="9">V1</strain>
    </source>
</reference>
<evidence type="ECO:0000313" key="10">
    <source>
        <dbReference type="Proteomes" id="UP000323594"/>
    </source>
</evidence>
<dbReference type="Proteomes" id="UP000323594">
    <property type="component" value="Chromosome"/>
</dbReference>
<evidence type="ECO:0000256" key="3">
    <source>
        <dbReference type="ARBA" id="ARBA00022448"/>
    </source>
</evidence>
<dbReference type="RefSeq" id="WP_024752956.1">
    <property type="nucleotide sequence ID" value="NZ_CDNC01000034.1"/>
</dbReference>
<dbReference type="SUPFAM" id="SSF53850">
    <property type="entry name" value="Periplasmic binding protein-like II"/>
    <property type="match status" value="1"/>
</dbReference>
<feature type="chain" id="PRO_5041521656" evidence="5">
    <location>
        <begin position="21"/>
        <end position="555"/>
    </location>
</feature>
<sequence>MYKKKFFFIFLLCIPILSLLAEKSSSKNRLLDKAAETFTVHISNGIPNLHPHTSYSADEAQILTALFEGLVVYDPYTLQPLPALAESWTVSSNGLTWIFHIRKHICFQNGDPITAETFKRSWLNLLSPEFNLPYASLLDIVAGAKDYRTGVVKDENTVGISVEGSDKKTLVVTLIQPAKHFINILCHHAFSAVHPTEFKKTEKFFKLKDIPSAKEALNPIASGPFQIEKFSDNLLTLRTNPYYWDRQRVSIKNLNIILENSPEKSSDGFNAGSIHWLGGTVPLKLIADTTTVRVTPMFATEYFYFKVNAAPTDAELLRKALLLAIPYKELRADYLLPAQTLIFPLAGYPSVKGIDEYNFRKAQDTLSALKPNIANMPPIKILIPENAYYKKLAAILKNAWTKLLLPVEIWSIPFASYYDALKTGDYNVGIISWIGDFADPLAFLEMFKAHSSLNDSGWNNQKFEKRIEEASDENDFQKRYRLLADAEQILLDNAVILPLSHSPAINVIDLRSIGGWYPNAINIHPFKFIKFIIPAPLPGVVSAKDIETNYLTSSK</sequence>
<reference evidence="7" key="1">
    <citation type="submission" date="2015-01" db="EMBL/GenBank/DDBJ databases">
        <authorList>
            <person name="Xiang T."/>
            <person name="Song Y."/>
            <person name="Huang L."/>
            <person name="Wang B."/>
            <person name="Wu P."/>
        </authorList>
    </citation>
    <scope>NUCLEOTIDE SEQUENCE [LARGE SCALE GENOMIC DNA]</scope>
    <source>
        <strain evidence="7">V1</strain>
    </source>
</reference>
<dbReference type="Gene3D" id="3.40.190.10">
    <property type="entry name" value="Periplasmic binding protein-like II"/>
    <property type="match status" value="1"/>
</dbReference>
<dbReference type="GO" id="GO:0030288">
    <property type="term" value="C:outer membrane-bounded periplasmic space"/>
    <property type="evidence" value="ECO:0007669"/>
    <property type="project" value="UniProtKB-ARBA"/>
</dbReference>
<dbReference type="PANTHER" id="PTHR30290:SF10">
    <property type="entry name" value="PERIPLASMIC OLIGOPEPTIDE-BINDING PROTEIN-RELATED"/>
    <property type="match status" value="1"/>
</dbReference>
<comment type="similarity">
    <text evidence="2">Belongs to the bacterial solute-binding protein 5 family.</text>
</comment>
<evidence type="ECO:0000256" key="1">
    <source>
        <dbReference type="ARBA" id="ARBA00004196"/>
    </source>
</evidence>